<gene>
    <name evidence="3" type="ORF">Pan189_01660</name>
</gene>
<dbReference type="InterPro" id="IPR051803">
    <property type="entry name" value="TA_system_RelE-like_toxin"/>
</dbReference>
<dbReference type="OrthoDB" id="287917at2"/>
<dbReference type="PANTHER" id="PTHR33755">
    <property type="entry name" value="TOXIN PARE1-RELATED"/>
    <property type="match status" value="1"/>
</dbReference>
<dbReference type="RefSeq" id="WP_145362080.1">
    <property type="nucleotide sequence ID" value="NZ_CP036268.1"/>
</dbReference>
<dbReference type="AlphaFoldDB" id="A0A517QW66"/>
<organism evidence="3 4">
    <name type="scientific">Stratiformator vulcanicus</name>
    <dbReference type="NCBI Taxonomy" id="2527980"/>
    <lineage>
        <taxon>Bacteria</taxon>
        <taxon>Pseudomonadati</taxon>
        <taxon>Planctomycetota</taxon>
        <taxon>Planctomycetia</taxon>
        <taxon>Planctomycetales</taxon>
        <taxon>Planctomycetaceae</taxon>
        <taxon>Stratiformator</taxon>
    </lineage>
</organism>
<name>A0A517QW66_9PLAN</name>
<dbReference type="InterPro" id="IPR007712">
    <property type="entry name" value="RelE/ParE_toxin"/>
</dbReference>
<reference evidence="3 4" key="1">
    <citation type="submission" date="2019-02" db="EMBL/GenBank/DDBJ databases">
        <title>Deep-cultivation of Planctomycetes and their phenomic and genomic characterization uncovers novel biology.</title>
        <authorList>
            <person name="Wiegand S."/>
            <person name="Jogler M."/>
            <person name="Boedeker C."/>
            <person name="Pinto D."/>
            <person name="Vollmers J."/>
            <person name="Rivas-Marin E."/>
            <person name="Kohn T."/>
            <person name="Peeters S.H."/>
            <person name="Heuer A."/>
            <person name="Rast P."/>
            <person name="Oberbeckmann S."/>
            <person name="Bunk B."/>
            <person name="Jeske O."/>
            <person name="Meyerdierks A."/>
            <person name="Storesund J.E."/>
            <person name="Kallscheuer N."/>
            <person name="Luecker S."/>
            <person name="Lage O.M."/>
            <person name="Pohl T."/>
            <person name="Merkel B.J."/>
            <person name="Hornburger P."/>
            <person name="Mueller R.-W."/>
            <person name="Bruemmer F."/>
            <person name="Labrenz M."/>
            <person name="Spormann A.M."/>
            <person name="Op den Camp H."/>
            <person name="Overmann J."/>
            <person name="Amann R."/>
            <person name="Jetten M.S.M."/>
            <person name="Mascher T."/>
            <person name="Medema M.H."/>
            <person name="Devos D.P."/>
            <person name="Kaster A.-K."/>
            <person name="Ovreas L."/>
            <person name="Rohde M."/>
            <person name="Galperin M.Y."/>
            <person name="Jogler C."/>
        </authorList>
    </citation>
    <scope>NUCLEOTIDE SEQUENCE [LARGE SCALE GENOMIC DNA]</scope>
    <source>
        <strain evidence="3 4">Pan189</strain>
    </source>
</reference>
<comment type="similarity">
    <text evidence="1">Belongs to the RelE toxin family.</text>
</comment>
<accession>A0A517QW66</accession>
<evidence type="ECO:0000313" key="4">
    <source>
        <dbReference type="Proteomes" id="UP000317318"/>
    </source>
</evidence>
<dbReference type="InterPro" id="IPR035093">
    <property type="entry name" value="RelE/ParE_toxin_dom_sf"/>
</dbReference>
<dbReference type="EMBL" id="CP036268">
    <property type="protein sequence ID" value="QDT35813.1"/>
    <property type="molecule type" value="Genomic_DNA"/>
</dbReference>
<dbReference type="Gene3D" id="3.30.2310.20">
    <property type="entry name" value="RelE-like"/>
    <property type="match status" value="1"/>
</dbReference>
<dbReference type="KEGG" id="svp:Pan189_01660"/>
<evidence type="ECO:0000256" key="2">
    <source>
        <dbReference type="ARBA" id="ARBA00022649"/>
    </source>
</evidence>
<dbReference type="Pfam" id="PF05016">
    <property type="entry name" value="ParE_toxin"/>
    <property type="match status" value="1"/>
</dbReference>
<protein>
    <submittedName>
        <fullName evidence="3">Plasmid stabilization system protein</fullName>
    </submittedName>
</protein>
<proteinExistence type="inferred from homology"/>
<keyword evidence="2" id="KW-1277">Toxin-antitoxin system</keyword>
<evidence type="ECO:0000313" key="3">
    <source>
        <dbReference type="EMBL" id="QDT35813.1"/>
    </source>
</evidence>
<dbReference type="Proteomes" id="UP000317318">
    <property type="component" value="Chromosome"/>
</dbReference>
<evidence type="ECO:0000256" key="1">
    <source>
        <dbReference type="ARBA" id="ARBA00006226"/>
    </source>
</evidence>
<sequence>MAEARFSPLAEKDLLELFEYITQRRSSSAVRLRDRLLTVTQDLARNPRMAPHHPPFESQGVRVFPVKPYVICYREAPDGVEIIRILHAARDIDAILRDFPAK</sequence>
<keyword evidence="4" id="KW-1185">Reference proteome</keyword>